<dbReference type="SUPFAM" id="SSF53649">
    <property type="entry name" value="Alkaline phosphatase-like"/>
    <property type="match status" value="1"/>
</dbReference>
<dbReference type="Proteomes" id="UP000366872">
    <property type="component" value="Unassembled WGS sequence"/>
</dbReference>
<name>A0A6C2U2A4_PONDE</name>
<feature type="region of interest" description="Disordered" evidence="7">
    <location>
        <begin position="453"/>
        <end position="493"/>
    </location>
</feature>
<keyword evidence="4 8" id="KW-0732">Signal</keyword>
<evidence type="ECO:0000256" key="6">
    <source>
        <dbReference type="ARBA" id="ARBA00022837"/>
    </source>
</evidence>
<evidence type="ECO:0000256" key="5">
    <source>
        <dbReference type="ARBA" id="ARBA00022801"/>
    </source>
</evidence>
<proteinExistence type="inferred from homology"/>
<evidence type="ECO:0000313" key="10">
    <source>
        <dbReference type="EMBL" id="VGO13526.1"/>
    </source>
</evidence>
<accession>A0A6C2U2A4</accession>
<dbReference type="EMBL" id="CAAHFG010000001">
    <property type="protein sequence ID" value="VGO13526.1"/>
    <property type="molecule type" value="Genomic_DNA"/>
</dbReference>
<dbReference type="PANTHER" id="PTHR45953:SF1">
    <property type="entry name" value="IDURONATE 2-SULFATASE"/>
    <property type="match status" value="1"/>
</dbReference>
<dbReference type="Gene3D" id="3.40.720.10">
    <property type="entry name" value="Alkaline Phosphatase, subunit A"/>
    <property type="match status" value="1"/>
</dbReference>
<keyword evidence="5" id="KW-0378">Hydrolase</keyword>
<evidence type="ECO:0000256" key="1">
    <source>
        <dbReference type="ARBA" id="ARBA00001913"/>
    </source>
</evidence>
<evidence type="ECO:0000256" key="2">
    <source>
        <dbReference type="ARBA" id="ARBA00008779"/>
    </source>
</evidence>
<evidence type="ECO:0000256" key="8">
    <source>
        <dbReference type="SAM" id="SignalP"/>
    </source>
</evidence>
<feature type="compositionally biased region" description="Basic residues" evidence="7">
    <location>
        <begin position="483"/>
        <end position="493"/>
    </location>
</feature>
<dbReference type="AlphaFoldDB" id="A0A6C2U2A4"/>
<evidence type="ECO:0000259" key="9">
    <source>
        <dbReference type="Pfam" id="PF00884"/>
    </source>
</evidence>
<feature type="signal peptide" evidence="8">
    <location>
        <begin position="1"/>
        <end position="21"/>
    </location>
</feature>
<comment type="cofactor">
    <cofactor evidence="1">
        <name>Ca(2+)</name>
        <dbReference type="ChEBI" id="CHEBI:29108"/>
    </cofactor>
</comment>
<keyword evidence="11" id="KW-1185">Reference proteome</keyword>
<dbReference type="InterPro" id="IPR017850">
    <property type="entry name" value="Alkaline_phosphatase_core_sf"/>
</dbReference>
<feature type="chain" id="PRO_5029018984" evidence="8">
    <location>
        <begin position="22"/>
        <end position="493"/>
    </location>
</feature>
<protein>
    <submittedName>
        <fullName evidence="10">Choline-sulfatase</fullName>
    </submittedName>
</protein>
<evidence type="ECO:0000313" key="11">
    <source>
        <dbReference type="Proteomes" id="UP000366872"/>
    </source>
</evidence>
<sequence length="493" mass="55376">MIRVKGKIFMAFLMGALCATAAEKPNVLLIAIDDLNDWIGCMGGHPQAQTPNMDRLAARGVLFNNAHCQSPVCNPSRVSMMSSLYPSTSGIYFLNPDISESPVAKDSTMMPLRFQDEGYYVTGAGKIFHSGKQHQDYLPNWAGAFGGFGPYPEKKISPFPGMKLWDWGVFPERDDLMPDYKISAWGAEQLAKEYDQPLFLAAGYWTPHVPQYAPQKWFDMYPLETLQLPKVAENDLKDISEYGVNITRLKHVAPTMEWVEENDQWKPLVQSYLACVSFVDHQIGKLLDALETSPYKDNTYIILYTDHGFHQGEKERFAKRSLWEDGTRTPMIIAGPGIVEGGVCSKPAQLLDIYPTLLELTGLNADPKLEGNSLVPLLKNPQADWPHTARTSFGPGNYSIVSEGYRYIHYNDGSEEFYDRTKDAHEWNNVIANPEYAAVIRKHRAQVPQERHEVLGQNSTGHKSFAASEAVSRGEPVPDDKPKKNKKKKGKSK</sequence>
<dbReference type="InterPro" id="IPR035874">
    <property type="entry name" value="IDS"/>
</dbReference>
<dbReference type="InterPro" id="IPR000917">
    <property type="entry name" value="Sulfatase_N"/>
</dbReference>
<evidence type="ECO:0000256" key="7">
    <source>
        <dbReference type="SAM" id="MobiDB-lite"/>
    </source>
</evidence>
<keyword evidence="6" id="KW-0106">Calcium</keyword>
<dbReference type="Pfam" id="PF00884">
    <property type="entry name" value="Sulfatase"/>
    <property type="match status" value="1"/>
</dbReference>
<evidence type="ECO:0000256" key="4">
    <source>
        <dbReference type="ARBA" id="ARBA00022729"/>
    </source>
</evidence>
<reference evidence="10 11" key="1">
    <citation type="submission" date="2019-04" db="EMBL/GenBank/DDBJ databases">
        <authorList>
            <person name="Van Vliet M D."/>
        </authorList>
    </citation>
    <scope>NUCLEOTIDE SEQUENCE [LARGE SCALE GENOMIC DNA]</scope>
    <source>
        <strain evidence="10 11">F1</strain>
    </source>
</reference>
<dbReference type="GO" id="GO:0046872">
    <property type="term" value="F:metal ion binding"/>
    <property type="evidence" value="ECO:0007669"/>
    <property type="project" value="UniProtKB-KW"/>
</dbReference>
<feature type="domain" description="Sulfatase N-terminal" evidence="9">
    <location>
        <begin position="25"/>
        <end position="362"/>
    </location>
</feature>
<evidence type="ECO:0000256" key="3">
    <source>
        <dbReference type="ARBA" id="ARBA00022723"/>
    </source>
</evidence>
<dbReference type="GO" id="GO:0005737">
    <property type="term" value="C:cytoplasm"/>
    <property type="evidence" value="ECO:0007669"/>
    <property type="project" value="TreeGrafter"/>
</dbReference>
<dbReference type="CDD" id="cd16030">
    <property type="entry name" value="iduronate-2-sulfatase"/>
    <property type="match status" value="1"/>
</dbReference>
<dbReference type="PANTHER" id="PTHR45953">
    <property type="entry name" value="IDURONATE 2-SULFATASE"/>
    <property type="match status" value="1"/>
</dbReference>
<comment type="similarity">
    <text evidence="2">Belongs to the sulfatase family.</text>
</comment>
<gene>
    <name evidence="10" type="primary">betC_41</name>
    <name evidence="10" type="ORF">PDESU_02083</name>
</gene>
<dbReference type="GO" id="GO:0004423">
    <property type="term" value="F:iduronate-2-sulfatase activity"/>
    <property type="evidence" value="ECO:0007669"/>
    <property type="project" value="InterPro"/>
</dbReference>
<keyword evidence="3" id="KW-0479">Metal-binding</keyword>
<organism evidence="10 11">
    <name type="scientific">Pontiella desulfatans</name>
    <dbReference type="NCBI Taxonomy" id="2750659"/>
    <lineage>
        <taxon>Bacteria</taxon>
        <taxon>Pseudomonadati</taxon>
        <taxon>Kiritimatiellota</taxon>
        <taxon>Kiritimatiellia</taxon>
        <taxon>Kiritimatiellales</taxon>
        <taxon>Pontiellaceae</taxon>
        <taxon>Pontiella</taxon>
    </lineage>
</organism>